<keyword evidence="2" id="KW-0131">Cell cycle</keyword>
<feature type="compositionally biased region" description="Basic residues" evidence="1">
    <location>
        <begin position="292"/>
        <end position="307"/>
    </location>
</feature>
<feature type="region of interest" description="Disordered" evidence="1">
    <location>
        <begin position="407"/>
        <end position="427"/>
    </location>
</feature>
<organism evidence="2">
    <name type="scientific">uncultured Rubrobacteraceae bacterium</name>
    <dbReference type="NCBI Taxonomy" id="349277"/>
    <lineage>
        <taxon>Bacteria</taxon>
        <taxon>Bacillati</taxon>
        <taxon>Actinomycetota</taxon>
        <taxon>Rubrobacteria</taxon>
        <taxon>Rubrobacterales</taxon>
        <taxon>Rubrobacteraceae</taxon>
        <taxon>environmental samples</taxon>
    </lineage>
</organism>
<feature type="region of interest" description="Disordered" evidence="1">
    <location>
        <begin position="172"/>
        <end position="225"/>
    </location>
</feature>
<feature type="compositionally biased region" description="Basic and acidic residues" evidence="1">
    <location>
        <begin position="308"/>
        <end position="336"/>
    </location>
</feature>
<feature type="non-terminal residue" evidence="2">
    <location>
        <position position="1"/>
    </location>
</feature>
<sequence>DPARLDAHDPRAARDHLGFRDPHLRPGGDEPAAYLRRLLRGDPLRALPGGAPDPAALRRAAPAARDAAHGARARHDLPAHLQRRGEAGPCHNAGDLDPDRLRHDVLARPVFPQLPSPLRLQVPPSRRGRLPHRLHVHASRLRGQRRPPLGLTRAGRLPALGVRPHRAHHFFRGLPGRDARPSGGDEPHHPRGTDTGPQVLRTRSTRLGGLVGPPGLREGPREQPPLLRRAALDAVRGHRPHRLRVARLGALLRGVVPGLPALRPRKGAGAGLARPVGVPGHRRVPDPAEHLQHRRRGPARHGPRRRLRPDDPRGRDGLRLLRDSQRARAPRGDGRPARLSRFRLPGDEDSPARRGRRLQAPRLRADGDVRHPDPRHRWRGYEGHTAHRHHAPLRLLRGLLGGRQLYPHGPPAPHLRAGRAARGGGLL</sequence>
<dbReference type="EMBL" id="CADCVK010000388">
    <property type="protein sequence ID" value="CAA9502062.1"/>
    <property type="molecule type" value="Genomic_DNA"/>
</dbReference>
<feature type="compositionally biased region" description="Basic and acidic residues" evidence="1">
    <location>
        <begin position="1"/>
        <end position="28"/>
    </location>
</feature>
<proteinExistence type="predicted"/>
<evidence type="ECO:0000256" key="1">
    <source>
        <dbReference type="SAM" id="MobiDB-lite"/>
    </source>
</evidence>
<dbReference type="AlphaFoldDB" id="A0A6J4SQC5"/>
<feature type="region of interest" description="Disordered" evidence="1">
    <location>
        <begin position="1"/>
        <end position="30"/>
    </location>
</feature>
<feature type="region of interest" description="Disordered" evidence="1">
    <location>
        <begin position="261"/>
        <end position="377"/>
    </location>
</feature>
<dbReference type="GO" id="GO:0051301">
    <property type="term" value="P:cell division"/>
    <property type="evidence" value="ECO:0007669"/>
    <property type="project" value="UniProtKB-KW"/>
</dbReference>
<feature type="compositionally biased region" description="Basic and acidic residues" evidence="1">
    <location>
        <begin position="175"/>
        <end position="192"/>
    </location>
</feature>
<feature type="compositionally biased region" description="Basic and acidic residues" evidence="1">
    <location>
        <begin position="363"/>
        <end position="372"/>
    </location>
</feature>
<feature type="non-terminal residue" evidence="2">
    <location>
        <position position="427"/>
    </location>
</feature>
<reference evidence="2" key="1">
    <citation type="submission" date="2020-02" db="EMBL/GenBank/DDBJ databases">
        <authorList>
            <person name="Meier V. D."/>
        </authorList>
    </citation>
    <scope>NUCLEOTIDE SEQUENCE</scope>
    <source>
        <strain evidence="2">AVDCRST_MAG12</strain>
    </source>
</reference>
<gene>
    <name evidence="2" type="ORF">AVDCRST_MAG12-2720</name>
</gene>
<name>A0A6J4SQC5_9ACTN</name>
<keyword evidence="2" id="KW-0132">Cell division</keyword>
<evidence type="ECO:0000313" key="2">
    <source>
        <dbReference type="EMBL" id="CAA9502062.1"/>
    </source>
</evidence>
<accession>A0A6J4SQC5</accession>
<protein>
    <submittedName>
        <fullName evidence="2">FtsW-like cell division membrane protein CA_C0505</fullName>
    </submittedName>
</protein>